<protein>
    <recommendedName>
        <fullName evidence="4">Excisionase</fullName>
    </recommendedName>
</protein>
<dbReference type="EMBL" id="CP002816">
    <property type="protein sequence ID" value="AEH91079.1"/>
    <property type="molecule type" value="Genomic_DNA"/>
</dbReference>
<gene>
    <name evidence="2" type="ordered locus">LMM7_0073</name>
</gene>
<dbReference type="HOGENOM" id="CLU_2650099_0_0_9"/>
<keyword evidence="1" id="KW-1133">Transmembrane helix</keyword>
<accession>A0A0E0URZ0</accession>
<feature type="transmembrane region" description="Helical" evidence="1">
    <location>
        <begin position="6"/>
        <end position="27"/>
    </location>
</feature>
<dbReference type="RefSeq" id="WP_012582194.1">
    <property type="nucleotide sequence ID" value="NC_017537.1"/>
</dbReference>
<evidence type="ECO:0008006" key="4">
    <source>
        <dbReference type="Google" id="ProtNLM"/>
    </source>
</evidence>
<name>A0A0E0URZ0_LISMM</name>
<dbReference type="Proteomes" id="UP000000486">
    <property type="component" value="Chromosome"/>
</dbReference>
<proteinExistence type="predicted"/>
<organism evidence="2 3">
    <name type="scientific">Listeria monocytogenes serotype 4a (strain M7)</name>
    <dbReference type="NCBI Taxonomy" id="1030009"/>
    <lineage>
        <taxon>Bacteria</taxon>
        <taxon>Bacillati</taxon>
        <taxon>Bacillota</taxon>
        <taxon>Bacilli</taxon>
        <taxon>Bacillales</taxon>
        <taxon>Listeriaceae</taxon>
        <taxon>Listeria</taxon>
    </lineage>
</organism>
<evidence type="ECO:0000313" key="2">
    <source>
        <dbReference type="EMBL" id="AEH91079.1"/>
    </source>
</evidence>
<reference evidence="2 3" key="1">
    <citation type="journal article" date="2011" name="J. Bacteriol.">
        <title>Genome sequence of the nonpathogenic Listeria monocytogenes serovar 4a strain M7.</title>
        <authorList>
            <person name="Chen J."/>
            <person name="Xia Y."/>
            <person name="Cheng C."/>
            <person name="Fang C."/>
            <person name="Shan Y."/>
            <person name="Jin G."/>
            <person name="Fang W."/>
        </authorList>
    </citation>
    <scope>NUCLEOTIDE SEQUENCE [LARGE SCALE GENOMIC DNA]</scope>
    <source>
        <strain evidence="2 3">M7</strain>
    </source>
</reference>
<dbReference type="KEGG" id="lmq:LMM7_0073"/>
<evidence type="ECO:0000313" key="3">
    <source>
        <dbReference type="Proteomes" id="UP000000486"/>
    </source>
</evidence>
<sequence length="76" mass="8233">MSESDAIQALVTISFALILLAIFCYWVGYSDAVKKLKGGGQIESMKKARNEAATSKTSIQKLISKHSLTRLGAKSK</sequence>
<keyword evidence="1" id="KW-0472">Membrane</keyword>
<evidence type="ECO:0000256" key="1">
    <source>
        <dbReference type="SAM" id="Phobius"/>
    </source>
</evidence>
<dbReference type="PATRIC" id="fig|1030009.3.peg.73"/>
<dbReference type="AlphaFoldDB" id="A0A0E0URZ0"/>
<keyword evidence="1" id="KW-0812">Transmembrane</keyword>